<reference evidence="3 4" key="1">
    <citation type="submission" date="2023-05" db="EMBL/GenBank/DDBJ databases">
        <title>Novel species of genus Flectobacillus isolated from stream in China.</title>
        <authorList>
            <person name="Lu H."/>
        </authorList>
    </citation>
    <scope>NUCLEOTIDE SEQUENCE [LARGE SCALE GENOMIC DNA]</scope>
    <source>
        <strain evidence="3 4">KCTC 42575</strain>
    </source>
</reference>
<evidence type="ECO:0000259" key="2">
    <source>
        <dbReference type="Pfam" id="PF01266"/>
    </source>
</evidence>
<name>A0ABT6Y9G9_9BACT</name>
<keyword evidence="1" id="KW-0560">Oxidoreductase</keyword>
<comment type="caution">
    <text evidence="3">The sequence shown here is derived from an EMBL/GenBank/DDBJ whole genome shotgun (WGS) entry which is preliminary data.</text>
</comment>
<dbReference type="SUPFAM" id="SSF54373">
    <property type="entry name" value="FAD-linked reductases, C-terminal domain"/>
    <property type="match status" value="1"/>
</dbReference>
<dbReference type="EMBL" id="JASHIF010000010">
    <property type="protein sequence ID" value="MDI9860181.1"/>
    <property type="molecule type" value="Genomic_DNA"/>
</dbReference>
<dbReference type="Gene3D" id="3.30.9.10">
    <property type="entry name" value="D-Amino Acid Oxidase, subunit A, domain 2"/>
    <property type="match status" value="1"/>
</dbReference>
<dbReference type="Pfam" id="PF01266">
    <property type="entry name" value="DAO"/>
    <property type="match status" value="1"/>
</dbReference>
<gene>
    <name evidence="3" type="ORF">QM524_13255</name>
</gene>
<protein>
    <submittedName>
        <fullName evidence="3">FAD-dependent oxidoreductase</fullName>
    </submittedName>
</protein>
<dbReference type="Proteomes" id="UP001236507">
    <property type="component" value="Unassembled WGS sequence"/>
</dbReference>
<dbReference type="PANTHER" id="PTHR13847:SF289">
    <property type="entry name" value="GLYCINE OXIDASE"/>
    <property type="match status" value="1"/>
</dbReference>
<dbReference type="InterPro" id="IPR036188">
    <property type="entry name" value="FAD/NAD-bd_sf"/>
</dbReference>
<keyword evidence="4" id="KW-1185">Reference proteome</keyword>
<dbReference type="InterPro" id="IPR006076">
    <property type="entry name" value="FAD-dep_OxRdtase"/>
</dbReference>
<dbReference type="Gene3D" id="3.50.50.60">
    <property type="entry name" value="FAD/NAD(P)-binding domain"/>
    <property type="match status" value="2"/>
</dbReference>
<dbReference type="SUPFAM" id="SSF51905">
    <property type="entry name" value="FAD/NAD(P)-binding domain"/>
    <property type="match status" value="1"/>
</dbReference>
<accession>A0ABT6Y9G9</accession>
<evidence type="ECO:0000313" key="4">
    <source>
        <dbReference type="Proteomes" id="UP001236507"/>
    </source>
</evidence>
<dbReference type="PANTHER" id="PTHR13847">
    <property type="entry name" value="SARCOSINE DEHYDROGENASE-RELATED"/>
    <property type="match status" value="1"/>
</dbReference>
<organism evidence="3 4">
    <name type="scientific">Flectobacillus roseus</name>
    <dbReference type="NCBI Taxonomy" id="502259"/>
    <lineage>
        <taxon>Bacteria</taxon>
        <taxon>Pseudomonadati</taxon>
        <taxon>Bacteroidota</taxon>
        <taxon>Cytophagia</taxon>
        <taxon>Cytophagales</taxon>
        <taxon>Flectobacillaceae</taxon>
        <taxon>Flectobacillus</taxon>
    </lineage>
</organism>
<evidence type="ECO:0000256" key="1">
    <source>
        <dbReference type="ARBA" id="ARBA00023002"/>
    </source>
</evidence>
<evidence type="ECO:0000313" key="3">
    <source>
        <dbReference type="EMBL" id="MDI9860181.1"/>
    </source>
</evidence>
<sequence>MNHISIIGGGIVGLSSAYYLHEAGYKVTVFDKGDLSDNCSYGNAGYVCPSHFVPLAAPGIIWQGIKWMFNPLSPFYVKPALNKALINWGVKFMQSANQQHVEDSAVPLRDISLLSQKLFEEWEANASFDFGYERKGMLEIFQTEAVATHAHHTVEKAHELGLDVKYLNKEQLQALEPQTPLNAIGGLQFNCDTHVYPNLLMKNLISDLQQKGIEIKTNESITGFEKKNGKITHIRSHKQQYATDAVVVAAGSWSRELAELVDITLPLMAGRGYSLTLENSPHKINHPIILAEGRVALTPMDGNKIRMGGTMEVVSTNTPPNFQRVKGILQSVKNFLPTFDIAFPAEKDIWHGFRPCSADGLPYIGRTSTYDNVVIATGHSMMGLSLGPGTGKLVEEIISEKPTSIDIQAFNPQRFD</sequence>
<feature type="domain" description="FAD dependent oxidoreductase" evidence="2">
    <location>
        <begin position="4"/>
        <end position="396"/>
    </location>
</feature>
<proteinExistence type="predicted"/>
<dbReference type="RefSeq" id="WP_283344971.1">
    <property type="nucleotide sequence ID" value="NZ_JASHIF010000010.1"/>
</dbReference>